<gene>
    <name evidence="1" type="ORF">ACFOPH_14845</name>
</gene>
<evidence type="ECO:0000313" key="2">
    <source>
        <dbReference type="Proteomes" id="UP001595665"/>
    </source>
</evidence>
<evidence type="ECO:0000313" key="1">
    <source>
        <dbReference type="EMBL" id="MFC3459512.1"/>
    </source>
</evidence>
<dbReference type="EMBL" id="JBHRVV010000001">
    <property type="protein sequence ID" value="MFC3459512.1"/>
    <property type="molecule type" value="Genomic_DNA"/>
</dbReference>
<dbReference type="RefSeq" id="WP_379736112.1">
    <property type="nucleotide sequence ID" value="NZ_JBHRVV010000001.1"/>
</dbReference>
<sequence>MKRSRIQISEILLEYDGPQIVLAKDLKNVNFICVAVPDEQEENLFFGSRIDEEHISQFRTSRIDLYYALTNERRSRHISFSFDGSSREVIAEEFKDVVPQAWYPERGFFLELDAVAAVPSSVGARDSITIKVDGRWDLEDLSDFPQKLSAPYAFMFSLRHSRQLLNASTNPVFQRYPWRGGFSTVNFFRDLYDRIPNASRVLVKKIQYASPGTISVQASKEIMDAVHRAVRVVDSELAYRRYQDLRRGMTNRNLLGRSNQEVDIDSATEEFLRIGCEDLADAIAFQELPTLHEQSGGSWYISAKYLLAYYRRLDELAQFYSSGKAQYVTQ</sequence>
<organism evidence="1 2">
    <name type="scientific">Massilia haematophila</name>
    <dbReference type="NCBI Taxonomy" id="457923"/>
    <lineage>
        <taxon>Bacteria</taxon>
        <taxon>Pseudomonadati</taxon>
        <taxon>Pseudomonadota</taxon>
        <taxon>Betaproteobacteria</taxon>
        <taxon>Burkholderiales</taxon>
        <taxon>Oxalobacteraceae</taxon>
        <taxon>Telluria group</taxon>
        <taxon>Massilia</taxon>
    </lineage>
</organism>
<comment type="caution">
    <text evidence="1">The sequence shown here is derived from an EMBL/GenBank/DDBJ whole genome shotgun (WGS) entry which is preliminary data.</text>
</comment>
<proteinExistence type="predicted"/>
<accession>A0ABV7PNU2</accession>
<protein>
    <submittedName>
        <fullName evidence="1">Uncharacterized protein</fullName>
    </submittedName>
</protein>
<dbReference type="Proteomes" id="UP001595665">
    <property type="component" value="Unassembled WGS sequence"/>
</dbReference>
<keyword evidence="2" id="KW-1185">Reference proteome</keyword>
<reference evidence="2" key="1">
    <citation type="journal article" date="2019" name="Int. J. Syst. Evol. Microbiol.">
        <title>The Global Catalogue of Microorganisms (GCM) 10K type strain sequencing project: providing services to taxonomists for standard genome sequencing and annotation.</title>
        <authorList>
            <consortium name="The Broad Institute Genomics Platform"/>
            <consortium name="The Broad Institute Genome Sequencing Center for Infectious Disease"/>
            <person name="Wu L."/>
            <person name="Ma J."/>
        </authorList>
    </citation>
    <scope>NUCLEOTIDE SEQUENCE [LARGE SCALE GENOMIC DNA]</scope>
    <source>
        <strain evidence="2">CCM 7480</strain>
    </source>
</reference>
<name>A0ABV7PNU2_9BURK</name>